<gene>
    <name evidence="3" type="ORF">GXW71_32670</name>
</gene>
<feature type="transmembrane region" description="Helical" evidence="2">
    <location>
        <begin position="252"/>
        <end position="273"/>
    </location>
</feature>
<comment type="caution">
    <text evidence="3">The sequence shown here is derived from an EMBL/GenBank/DDBJ whole genome shotgun (WGS) entry which is preliminary data.</text>
</comment>
<keyword evidence="2" id="KW-0812">Transmembrane</keyword>
<evidence type="ECO:0000256" key="2">
    <source>
        <dbReference type="SAM" id="Phobius"/>
    </source>
</evidence>
<feature type="region of interest" description="Disordered" evidence="1">
    <location>
        <begin position="1"/>
        <end position="30"/>
    </location>
</feature>
<dbReference type="EMBL" id="JAAGBB010000085">
    <property type="protein sequence ID" value="MBR0669150.1"/>
    <property type="molecule type" value="Genomic_DNA"/>
</dbReference>
<protein>
    <recommendedName>
        <fullName evidence="5">PNPLA domain-containing protein</fullName>
    </recommendedName>
</protein>
<accession>A0ABS5FAK0</accession>
<dbReference type="InterPro" id="IPR016035">
    <property type="entry name" value="Acyl_Trfase/lysoPLipase"/>
</dbReference>
<proteinExistence type="predicted"/>
<feature type="transmembrane region" description="Helical" evidence="2">
    <location>
        <begin position="214"/>
        <end position="240"/>
    </location>
</feature>
<feature type="transmembrane region" description="Helical" evidence="2">
    <location>
        <begin position="309"/>
        <end position="331"/>
    </location>
</feature>
<feature type="transmembrane region" description="Helical" evidence="2">
    <location>
        <begin position="280"/>
        <end position="297"/>
    </location>
</feature>
<evidence type="ECO:0000313" key="4">
    <source>
        <dbReference type="Proteomes" id="UP001196870"/>
    </source>
</evidence>
<name>A0ABS5FAK0_9PROT</name>
<dbReference type="Gene3D" id="3.40.1090.10">
    <property type="entry name" value="Cytosolic phospholipase A2 catalytic domain"/>
    <property type="match status" value="1"/>
</dbReference>
<evidence type="ECO:0000313" key="3">
    <source>
        <dbReference type="EMBL" id="MBR0669150.1"/>
    </source>
</evidence>
<reference evidence="4" key="1">
    <citation type="journal article" date="2021" name="Syst. Appl. Microbiol.">
        <title>Roseomonas hellenica sp. nov., isolated from roots of wild-growing Alkanna tinctoria.</title>
        <authorList>
            <person name="Rat A."/>
            <person name="Naranjo H.D."/>
            <person name="Lebbe L."/>
            <person name="Cnockaert M."/>
            <person name="Krigas N."/>
            <person name="Grigoriadou K."/>
            <person name="Maloupa E."/>
            <person name="Willems A."/>
        </authorList>
    </citation>
    <scope>NUCLEOTIDE SEQUENCE [LARGE SCALE GENOMIC DNA]</scope>
    <source>
        <strain evidence="4">LMG 31523</strain>
    </source>
</reference>
<dbReference type="SUPFAM" id="SSF52151">
    <property type="entry name" value="FabD/lysophospholipase-like"/>
    <property type="match status" value="1"/>
</dbReference>
<evidence type="ECO:0008006" key="5">
    <source>
        <dbReference type="Google" id="ProtNLM"/>
    </source>
</evidence>
<feature type="non-terminal residue" evidence="3">
    <location>
        <position position="414"/>
    </location>
</feature>
<feature type="transmembrane region" description="Helical" evidence="2">
    <location>
        <begin position="165"/>
        <end position="193"/>
    </location>
</feature>
<dbReference type="Proteomes" id="UP001196870">
    <property type="component" value="Unassembled WGS sequence"/>
</dbReference>
<keyword evidence="2" id="KW-0472">Membrane</keyword>
<feature type="transmembrane region" description="Helical" evidence="2">
    <location>
        <begin position="384"/>
        <end position="406"/>
    </location>
</feature>
<keyword evidence="2" id="KW-1133">Transmembrane helix</keyword>
<keyword evidence="4" id="KW-1185">Reference proteome</keyword>
<feature type="transmembrane region" description="Helical" evidence="2">
    <location>
        <begin position="126"/>
        <end position="145"/>
    </location>
</feature>
<evidence type="ECO:0000256" key="1">
    <source>
        <dbReference type="SAM" id="MobiDB-lite"/>
    </source>
</evidence>
<feature type="transmembrane region" description="Helical" evidence="2">
    <location>
        <begin position="80"/>
        <end position="105"/>
    </location>
</feature>
<sequence>MPDDSKTPPDAQPAEFGQSSPPAPPSHLQQPERWPAWYFALTDALRAARAPAITAIAYILVVGLPDQSAEAARIMLGWPWYWAIGAALLWFVLSLYLALSLAGLAERALGIHHQADGVRNAPFTQKTVILFLFSAPFIAGFLALGPMDLLAGDTTVWDHQRGSVIYLPLALFGILALSVLFPLLLAILDAILVGIRRERGETFAWARAMLDWTWLHAGAWSEGMTFVAAILFLAWVIGWGSLEYLFGLYAEIPTLLFLPLWATALCAGLLLLVRLSARRRVPLLVPALLLALFWSFADLSDNHEIQHRRIPAASIAAAAPMEADLAFALWLEARRDEIARWNEDGRSFPVLLVAAEGGGARAAYFSALVLEELRARCPRLLRHTFLIAGVSGGSVGASLVAASAAAPPVRPPLA</sequence>
<organism evidence="3 4">
    <name type="scientific">Plastoroseomonas hellenica</name>
    <dbReference type="NCBI Taxonomy" id="2687306"/>
    <lineage>
        <taxon>Bacteria</taxon>
        <taxon>Pseudomonadati</taxon>
        <taxon>Pseudomonadota</taxon>
        <taxon>Alphaproteobacteria</taxon>
        <taxon>Acetobacterales</taxon>
        <taxon>Acetobacteraceae</taxon>
        <taxon>Plastoroseomonas</taxon>
    </lineage>
</organism>